<accession>A0A0G0QIY7</accession>
<dbReference type="STRING" id="1618574.UT24_C0003G0054"/>
<evidence type="ECO:0000313" key="1">
    <source>
        <dbReference type="EMBL" id="KKR01647.1"/>
    </source>
</evidence>
<proteinExistence type="predicted"/>
<organism evidence="1 2">
    <name type="scientific">Candidatus Woesebacteria bacterium GW2011_GWB1_39_12</name>
    <dbReference type="NCBI Taxonomy" id="1618574"/>
    <lineage>
        <taxon>Bacteria</taxon>
        <taxon>Candidatus Woeseibacteriota</taxon>
    </lineage>
</organism>
<reference evidence="1 2" key="1">
    <citation type="journal article" date="2015" name="Nature">
        <title>rRNA introns, odd ribosomes, and small enigmatic genomes across a large radiation of phyla.</title>
        <authorList>
            <person name="Brown C.T."/>
            <person name="Hug L.A."/>
            <person name="Thomas B.C."/>
            <person name="Sharon I."/>
            <person name="Castelle C.J."/>
            <person name="Singh A."/>
            <person name="Wilkins M.J."/>
            <person name="Williams K.H."/>
            <person name="Banfield J.F."/>
        </authorList>
    </citation>
    <scope>NUCLEOTIDE SEQUENCE [LARGE SCALE GENOMIC DNA]</scope>
</reference>
<evidence type="ECO:0000313" key="2">
    <source>
        <dbReference type="Proteomes" id="UP000033881"/>
    </source>
</evidence>
<sequence length="133" mass="15617">MHVKKLWAHDFHTAYERSLKVKFKPDKREPAWERKLTDVKAPQLNKQVGYLFDWLVKGGYVTANHYKVVIVCGVCGRNLKMKQWSQYTINGAFVCKTCNEYIKKIRRTGKARPSKRLTKLIKMGAVKFKKELK</sequence>
<name>A0A0G0QIY7_9BACT</name>
<dbReference type="Proteomes" id="UP000033881">
    <property type="component" value="Unassembled WGS sequence"/>
</dbReference>
<comment type="caution">
    <text evidence="1">The sequence shown here is derived from an EMBL/GenBank/DDBJ whole genome shotgun (WGS) entry which is preliminary data.</text>
</comment>
<gene>
    <name evidence="1" type="ORF">UT24_C0003G0054</name>
</gene>
<dbReference type="AlphaFoldDB" id="A0A0G0QIY7"/>
<protein>
    <submittedName>
        <fullName evidence="1">Uncharacterized protein</fullName>
    </submittedName>
</protein>
<dbReference type="EMBL" id="LBWB01000003">
    <property type="protein sequence ID" value="KKR01647.1"/>
    <property type="molecule type" value="Genomic_DNA"/>
</dbReference>